<dbReference type="PANTHER" id="PTHR46566:SF1">
    <property type="entry name" value="1-PHOSPHOFRUCTOKINASE"/>
    <property type="match status" value="1"/>
</dbReference>
<dbReference type="PIRSF" id="PIRSF000535">
    <property type="entry name" value="1PFK/6PFK/LacC"/>
    <property type="match status" value="1"/>
</dbReference>
<dbReference type="Gene3D" id="3.40.1190.20">
    <property type="match status" value="1"/>
</dbReference>
<evidence type="ECO:0000313" key="7">
    <source>
        <dbReference type="EMBL" id="AGF93589.1"/>
    </source>
</evidence>
<dbReference type="EMBL" id="JX684099">
    <property type="protein sequence ID" value="AGF93589.1"/>
    <property type="molecule type" value="Genomic_DNA"/>
</dbReference>
<keyword evidence="3" id="KW-0547">Nucleotide-binding</keyword>
<feature type="domain" description="Carbohydrate kinase PfkB" evidence="6">
    <location>
        <begin position="9"/>
        <end position="263"/>
    </location>
</feature>
<organism evidence="7">
    <name type="scientific">uncultured organism</name>
    <dbReference type="NCBI Taxonomy" id="155900"/>
    <lineage>
        <taxon>unclassified sequences</taxon>
        <taxon>environmental samples</taxon>
    </lineage>
</organism>
<dbReference type="GO" id="GO:0008443">
    <property type="term" value="F:phosphofructokinase activity"/>
    <property type="evidence" value="ECO:0007669"/>
    <property type="project" value="TreeGrafter"/>
</dbReference>
<dbReference type="InterPro" id="IPR017583">
    <property type="entry name" value="Tagatose/fructose_Pkinase"/>
</dbReference>
<dbReference type="PANTHER" id="PTHR46566">
    <property type="entry name" value="1-PHOSPHOFRUCTOKINASE-RELATED"/>
    <property type="match status" value="1"/>
</dbReference>
<reference evidence="7" key="1">
    <citation type="journal article" date="2013" name="Syst. Appl. Microbiol.">
        <title>New insights into the archaeal diversity of a hypersaline microbial mat obtained by a metagenomic approach.</title>
        <authorList>
            <person name="Lopez-Lopez A."/>
            <person name="Richter M."/>
            <person name="Pena A."/>
            <person name="Tamames J."/>
            <person name="Rossello-Mora R."/>
        </authorList>
    </citation>
    <scope>NUCLEOTIDE SEQUENCE</scope>
</reference>
<comment type="similarity">
    <text evidence="1">Belongs to the carbohydrate kinase PfkB family.</text>
</comment>
<name>M1PWR1_9ZZZZ</name>
<keyword evidence="5" id="KW-0067">ATP-binding</keyword>
<dbReference type="SUPFAM" id="SSF53613">
    <property type="entry name" value="Ribokinase-like"/>
    <property type="match status" value="1"/>
</dbReference>
<evidence type="ECO:0000256" key="5">
    <source>
        <dbReference type="ARBA" id="ARBA00022840"/>
    </source>
</evidence>
<evidence type="ECO:0000259" key="6">
    <source>
        <dbReference type="Pfam" id="PF00294"/>
    </source>
</evidence>
<sequence>MKDQYIYDEENLKVYPGGKGLIAAINLKNLGYSDVQNIGFIGGKQGLFFEKMVQDFNVTTNYVYTSQEMRNNIKIIAQNPPSNTLYNDYTYTVSERSVTELKKRFKRSIRESDLVMIAGSIPAGVSFDIYYELIEICNELGKDVYLKASGEALNRALKAEPKFVVPYFKHTQKILDVEVENQDDYIKMGRELQKEGAQYVIMPFHTDQLLFDADGSLYMLSPRDYCIRNLLGAGDAYNAAFFDYIYQNGFDFLEANRYAGAAALDIAEHKLVFLQGRDEIEQNIDNMLIEELEV</sequence>
<evidence type="ECO:0000256" key="2">
    <source>
        <dbReference type="ARBA" id="ARBA00022679"/>
    </source>
</evidence>
<evidence type="ECO:0000256" key="3">
    <source>
        <dbReference type="ARBA" id="ARBA00022741"/>
    </source>
</evidence>
<evidence type="ECO:0000256" key="1">
    <source>
        <dbReference type="ARBA" id="ARBA00010688"/>
    </source>
</evidence>
<accession>M1PWR1</accession>
<gene>
    <name evidence="7" type="ORF">FLSS-13_0019</name>
</gene>
<protein>
    <submittedName>
        <fullName evidence="7">Protein containing Carbohydrate/purine kinase domain protein</fullName>
        <ecNumber evidence="7">2.7.-.-</ecNumber>
    </submittedName>
</protein>
<dbReference type="Pfam" id="PF00294">
    <property type="entry name" value="PfkB"/>
    <property type="match status" value="1"/>
</dbReference>
<evidence type="ECO:0000256" key="4">
    <source>
        <dbReference type="ARBA" id="ARBA00022777"/>
    </source>
</evidence>
<dbReference type="InterPro" id="IPR029056">
    <property type="entry name" value="Ribokinase-like"/>
</dbReference>
<dbReference type="AlphaFoldDB" id="M1PWR1"/>
<dbReference type="EC" id="2.7.-.-" evidence="7"/>
<keyword evidence="2 7" id="KW-0808">Transferase</keyword>
<dbReference type="InterPro" id="IPR011611">
    <property type="entry name" value="PfkB_dom"/>
</dbReference>
<proteinExistence type="inferred from homology"/>
<keyword evidence="4 7" id="KW-0418">Kinase</keyword>
<dbReference type="GO" id="GO:0005524">
    <property type="term" value="F:ATP binding"/>
    <property type="evidence" value="ECO:0007669"/>
    <property type="project" value="UniProtKB-KW"/>
</dbReference>